<gene>
    <name evidence="3" type="ORF">B1199_18610</name>
</gene>
<evidence type="ECO:0000259" key="2">
    <source>
        <dbReference type="Pfam" id="PF06468"/>
    </source>
</evidence>
<evidence type="ECO:0000313" key="4">
    <source>
        <dbReference type="Proteomes" id="UP000194841"/>
    </source>
</evidence>
<feature type="domain" description="Spondin" evidence="2">
    <location>
        <begin position="36"/>
        <end position="154"/>
    </location>
</feature>
<dbReference type="Gene3D" id="2.60.40.2130">
    <property type="entry name" value="F-spondin domain"/>
    <property type="match status" value="1"/>
</dbReference>
<dbReference type="RefSeq" id="WP_086745644.1">
    <property type="nucleotide sequence ID" value="NZ_MWPV01000007.1"/>
</dbReference>
<feature type="chain" id="PRO_5012835916" description="Spondin domain-containing protein" evidence="1">
    <location>
        <begin position="22"/>
        <end position="233"/>
    </location>
</feature>
<dbReference type="AlphaFoldDB" id="A0A2C9ZZD9"/>
<feature type="signal peptide" evidence="1">
    <location>
        <begin position="1"/>
        <end position="21"/>
    </location>
</feature>
<proteinExistence type="predicted"/>
<keyword evidence="4" id="KW-1185">Reference proteome</keyword>
<comment type="caution">
    <text evidence="3">The sequence shown here is derived from an EMBL/GenBank/DDBJ whole genome shotgun (WGS) entry which is preliminary data.</text>
</comment>
<name>A0A2C9ZZD9_PSEDV</name>
<sequence>MKVSTLFAASLIALGSQHAHAASLDVKITNLTQGIYFTPILIAAHNADSHLFMSGMAASPELQTMAEGGNIAGLSGIIDAVSGNKVENPASGLLAPAQSTMAMLDTTDGNQYLSITAMMLPTNDGFVGLDSWMIPTTPGSYDIYLNAYDAGTEANNELIIEGSGAPGTPGIPAAPGMGAGMNGTGVTNSETNQTIHIHRGSLGDDDMEGGKSDLNNTVHRWLNPVAKVTVTVK</sequence>
<organism evidence="3 4">
    <name type="scientific">Pseudoalteromonas ulvae</name>
    <dbReference type="NCBI Taxonomy" id="107327"/>
    <lineage>
        <taxon>Bacteria</taxon>
        <taxon>Pseudomonadati</taxon>
        <taxon>Pseudomonadota</taxon>
        <taxon>Gammaproteobacteria</taxon>
        <taxon>Alteromonadales</taxon>
        <taxon>Pseudoalteromonadaceae</taxon>
        <taxon>Pseudoalteromonas</taxon>
    </lineage>
</organism>
<dbReference type="NCBIfam" id="NF038123">
    <property type="entry name" value="NF038123_dom"/>
    <property type="match status" value="1"/>
</dbReference>
<dbReference type="OrthoDB" id="264824at2"/>
<evidence type="ECO:0000313" key="3">
    <source>
        <dbReference type="EMBL" id="OUL56130.1"/>
    </source>
</evidence>
<dbReference type="Pfam" id="PF06468">
    <property type="entry name" value="Spond_N"/>
    <property type="match status" value="1"/>
</dbReference>
<keyword evidence="1" id="KW-0732">Signal</keyword>
<dbReference type="InterPro" id="IPR009465">
    <property type="entry name" value="Spondin_N"/>
</dbReference>
<protein>
    <recommendedName>
        <fullName evidence="2">Spondin domain-containing protein</fullName>
    </recommendedName>
</protein>
<reference evidence="3 4" key="1">
    <citation type="submission" date="2017-02" db="EMBL/GenBank/DDBJ databases">
        <title>Pseudoalteromonas ulvae TC14 Genome.</title>
        <authorList>
            <person name="Molmeret M."/>
        </authorList>
    </citation>
    <scope>NUCLEOTIDE SEQUENCE [LARGE SCALE GENOMIC DNA]</scope>
    <source>
        <strain evidence="3">TC14</strain>
    </source>
</reference>
<evidence type="ECO:0000256" key="1">
    <source>
        <dbReference type="SAM" id="SignalP"/>
    </source>
</evidence>
<dbReference type="Proteomes" id="UP000194841">
    <property type="component" value="Unassembled WGS sequence"/>
</dbReference>
<dbReference type="InterPro" id="IPR038678">
    <property type="entry name" value="Spondin_N_sf"/>
</dbReference>
<accession>A0A2C9ZZD9</accession>
<dbReference type="EMBL" id="MWPV01000007">
    <property type="protein sequence ID" value="OUL56130.1"/>
    <property type="molecule type" value="Genomic_DNA"/>
</dbReference>